<dbReference type="InterPro" id="IPR001241">
    <property type="entry name" value="Topo_IIA"/>
</dbReference>
<dbReference type="FunFam" id="3.30.230.10:FF:000005">
    <property type="entry name" value="DNA gyrase subunit B"/>
    <property type="match status" value="1"/>
</dbReference>
<evidence type="ECO:0000256" key="7">
    <source>
        <dbReference type="ARBA" id="ARBA00022840"/>
    </source>
</evidence>
<evidence type="ECO:0000256" key="1">
    <source>
        <dbReference type="ARBA" id="ARBA00000185"/>
    </source>
</evidence>
<dbReference type="Pfam" id="PF00986">
    <property type="entry name" value="DNA_gyraseB_C"/>
    <property type="match status" value="1"/>
</dbReference>
<protein>
    <recommendedName>
        <fullName evidence="4">DNA topoisomerase (ATP-hydrolyzing)</fullName>
        <ecNumber evidence="4">5.6.2.2</ecNumber>
    </recommendedName>
</protein>
<dbReference type="InterPro" id="IPR036890">
    <property type="entry name" value="HATPase_C_sf"/>
</dbReference>
<dbReference type="GO" id="GO:0006265">
    <property type="term" value="P:DNA topological change"/>
    <property type="evidence" value="ECO:0007669"/>
    <property type="project" value="InterPro"/>
</dbReference>
<comment type="similarity">
    <text evidence="3">Belongs to the type II topoisomerase GyrB family.</text>
</comment>
<keyword evidence="5" id="KW-0479">Metal-binding</keyword>
<organism evidence="13 14">
    <name type="scientific">candidate division WWE3 bacterium RIFCSPLOWO2_01_FULL_37_15</name>
    <dbReference type="NCBI Taxonomy" id="1802622"/>
    <lineage>
        <taxon>Bacteria</taxon>
        <taxon>Katanobacteria</taxon>
    </lineage>
</organism>
<dbReference type="Pfam" id="PF02518">
    <property type="entry name" value="HATPase_c"/>
    <property type="match status" value="1"/>
</dbReference>
<dbReference type="InterPro" id="IPR003594">
    <property type="entry name" value="HATPase_dom"/>
</dbReference>
<dbReference type="InterPro" id="IPR000565">
    <property type="entry name" value="Topo_IIA_B"/>
</dbReference>
<evidence type="ECO:0000256" key="4">
    <source>
        <dbReference type="ARBA" id="ARBA00012895"/>
    </source>
</evidence>
<dbReference type="SUPFAM" id="SSF56719">
    <property type="entry name" value="Type II DNA topoisomerase"/>
    <property type="match status" value="1"/>
</dbReference>
<dbReference type="Gene3D" id="3.30.565.10">
    <property type="entry name" value="Histidine kinase-like ATPase, C-terminal domain"/>
    <property type="match status" value="1"/>
</dbReference>
<evidence type="ECO:0000256" key="6">
    <source>
        <dbReference type="ARBA" id="ARBA00022741"/>
    </source>
</evidence>
<dbReference type="PRINTS" id="PR01159">
    <property type="entry name" value="DNAGYRASEB"/>
</dbReference>
<dbReference type="InterPro" id="IPR013759">
    <property type="entry name" value="Topo_IIA_B_C"/>
</dbReference>
<dbReference type="PANTHER" id="PTHR45866:SF1">
    <property type="entry name" value="DNA GYRASE SUBUNIT B, MITOCHONDRIAL"/>
    <property type="match status" value="1"/>
</dbReference>
<dbReference type="AlphaFoldDB" id="A0A1F4UTN7"/>
<evidence type="ECO:0000256" key="2">
    <source>
        <dbReference type="ARBA" id="ARBA00001946"/>
    </source>
</evidence>
<dbReference type="GO" id="GO:0046872">
    <property type="term" value="F:metal ion binding"/>
    <property type="evidence" value="ECO:0007669"/>
    <property type="project" value="UniProtKB-KW"/>
</dbReference>
<evidence type="ECO:0000259" key="12">
    <source>
        <dbReference type="PROSITE" id="PS50880"/>
    </source>
</evidence>
<dbReference type="Pfam" id="PF00204">
    <property type="entry name" value="DNA_gyraseB"/>
    <property type="match status" value="1"/>
</dbReference>
<evidence type="ECO:0000256" key="3">
    <source>
        <dbReference type="ARBA" id="ARBA00010708"/>
    </source>
</evidence>
<keyword evidence="8" id="KW-0460">Magnesium</keyword>
<dbReference type="Proteomes" id="UP000177458">
    <property type="component" value="Unassembled WGS sequence"/>
</dbReference>
<dbReference type="GO" id="GO:0005524">
    <property type="term" value="F:ATP binding"/>
    <property type="evidence" value="ECO:0007669"/>
    <property type="project" value="UniProtKB-KW"/>
</dbReference>
<feature type="domain" description="Toprim" evidence="12">
    <location>
        <begin position="446"/>
        <end position="560"/>
    </location>
</feature>
<dbReference type="InterPro" id="IPR002288">
    <property type="entry name" value="DNA_gyrase_B_C"/>
</dbReference>
<gene>
    <name evidence="13" type="ORF">A3A69_00440</name>
</gene>
<dbReference type="InterPro" id="IPR020568">
    <property type="entry name" value="Ribosomal_Su5_D2-typ_SF"/>
</dbReference>
<keyword evidence="11 13" id="KW-0413">Isomerase</keyword>
<dbReference type="SMART" id="SM00433">
    <property type="entry name" value="TOP2c"/>
    <property type="match status" value="1"/>
</dbReference>
<proteinExistence type="inferred from homology"/>
<evidence type="ECO:0000256" key="5">
    <source>
        <dbReference type="ARBA" id="ARBA00022723"/>
    </source>
</evidence>
<dbReference type="InterPro" id="IPR014721">
    <property type="entry name" value="Ribsml_uS5_D2-typ_fold_subgr"/>
</dbReference>
<evidence type="ECO:0000256" key="11">
    <source>
        <dbReference type="ARBA" id="ARBA00023235"/>
    </source>
</evidence>
<keyword evidence="9" id="KW-0799">Topoisomerase</keyword>
<accession>A0A1F4UTN7</accession>
<dbReference type="GO" id="GO:0003677">
    <property type="term" value="F:DNA binding"/>
    <property type="evidence" value="ECO:0007669"/>
    <property type="project" value="UniProtKB-KW"/>
</dbReference>
<dbReference type="NCBIfam" id="NF004189">
    <property type="entry name" value="PRK05644.1"/>
    <property type="match status" value="1"/>
</dbReference>
<comment type="catalytic activity">
    <reaction evidence="1">
        <text>ATP-dependent breakage, passage and rejoining of double-stranded DNA.</text>
        <dbReference type="EC" id="5.6.2.2"/>
    </reaction>
</comment>
<dbReference type="CDD" id="cd00822">
    <property type="entry name" value="TopoII_Trans_DNA_gyrase"/>
    <property type="match status" value="1"/>
</dbReference>
<dbReference type="EMBL" id="MEVF01000042">
    <property type="protein sequence ID" value="OGC48318.1"/>
    <property type="molecule type" value="Genomic_DNA"/>
</dbReference>
<keyword evidence="7" id="KW-0067">ATP-binding</keyword>
<dbReference type="InterPro" id="IPR013760">
    <property type="entry name" value="Topo_IIA-like_dom_sf"/>
</dbReference>
<dbReference type="SMART" id="SM00387">
    <property type="entry name" value="HATPase_c"/>
    <property type="match status" value="1"/>
</dbReference>
<dbReference type="InterPro" id="IPR006171">
    <property type="entry name" value="TOPRIM_dom"/>
</dbReference>
<evidence type="ECO:0000313" key="14">
    <source>
        <dbReference type="Proteomes" id="UP000177458"/>
    </source>
</evidence>
<dbReference type="PRINTS" id="PR00418">
    <property type="entry name" value="TPI2FAMILY"/>
</dbReference>
<dbReference type="InterPro" id="IPR013506">
    <property type="entry name" value="Topo_IIA_bsu_dom2"/>
</dbReference>
<name>A0A1F4UTN7_UNCKA</name>
<dbReference type="EC" id="5.6.2.2" evidence="4"/>
<evidence type="ECO:0000256" key="10">
    <source>
        <dbReference type="ARBA" id="ARBA00023125"/>
    </source>
</evidence>
<evidence type="ECO:0000256" key="8">
    <source>
        <dbReference type="ARBA" id="ARBA00022842"/>
    </source>
</evidence>
<comment type="caution">
    <text evidence="13">The sequence shown here is derived from an EMBL/GenBank/DDBJ whole genome shotgun (WGS) entry which is preliminary data.</text>
</comment>
<dbReference type="InterPro" id="IPR018522">
    <property type="entry name" value="TopoIIA_CS"/>
</dbReference>
<dbReference type="Pfam" id="PF01751">
    <property type="entry name" value="Toprim"/>
    <property type="match status" value="1"/>
</dbReference>
<reference evidence="13 14" key="1">
    <citation type="journal article" date="2016" name="Nat. Commun.">
        <title>Thousands of microbial genomes shed light on interconnected biogeochemical processes in an aquifer system.</title>
        <authorList>
            <person name="Anantharaman K."/>
            <person name="Brown C.T."/>
            <person name="Hug L.A."/>
            <person name="Sharon I."/>
            <person name="Castelle C.J."/>
            <person name="Probst A.J."/>
            <person name="Thomas B.C."/>
            <person name="Singh A."/>
            <person name="Wilkins M.J."/>
            <person name="Karaoz U."/>
            <person name="Brodie E.L."/>
            <person name="Williams K.H."/>
            <person name="Hubbard S.S."/>
            <person name="Banfield J.F."/>
        </authorList>
    </citation>
    <scope>NUCLEOTIDE SEQUENCE [LARGE SCALE GENOMIC DNA]</scope>
</reference>
<keyword evidence="6" id="KW-0547">Nucleotide-binding</keyword>
<dbReference type="GO" id="GO:0003918">
    <property type="term" value="F:DNA topoisomerase type II (double strand cut, ATP-hydrolyzing) activity"/>
    <property type="evidence" value="ECO:0007669"/>
    <property type="project" value="UniProtKB-EC"/>
</dbReference>
<dbReference type="SUPFAM" id="SSF55874">
    <property type="entry name" value="ATPase domain of HSP90 chaperone/DNA topoisomerase II/histidine kinase"/>
    <property type="match status" value="1"/>
</dbReference>
<dbReference type="Gene3D" id="3.30.230.10">
    <property type="match status" value="1"/>
</dbReference>
<dbReference type="FunFam" id="3.40.50.670:FF:000002">
    <property type="entry name" value="DNA gyrase subunit B"/>
    <property type="match status" value="1"/>
</dbReference>
<comment type="cofactor">
    <cofactor evidence="2">
        <name>Mg(2+)</name>
        <dbReference type="ChEBI" id="CHEBI:18420"/>
    </cofactor>
</comment>
<dbReference type="PROSITE" id="PS00177">
    <property type="entry name" value="TOPOISOMERASE_II"/>
    <property type="match status" value="1"/>
</dbReference>
<dbReference type="PANTHER" id="PTHR45866">
    <property type="entry name" value="DNA GYRASE/TOPOISOMERASE SUBUNIT B"/>
    <property type="match status" value="1"/>
</dbReference>
<keyword evidence="10" id="KW-0238">DNA-binding</keyword>
<dbReference type="SUPFAM" id="SSF54211">
    <property type="entry name" value="Ribosomal protein S5 domain 2-like"/>
    <property type="match status" value="1"/>
</dbReference>
<sequence length="661" mass="73860">MPLTYKKDPSNYGAEQIQVLEGLEPVRKRPGMYIGSTGQEGLHHLITEIVNNSMDEAIAGYANHIKVEFFEDGSAAIYDNGRGIPYEIKKEYKVSALELAFTRLHAGGKFGGGGYKVSSGLHGVGASVVNALSSWCRVIVRRANTIVMQEYENGGKVVGPVDKLDIKNPKTKIKGSKWTLDLANWPYESGTIVQFLPDKTIFETINFGIKFFIGQLREYAYLTGGIKFELIDHRTDQNYTFYFEGGLKSFLKSLNRNKSLVNPNIFFVQKELDGVTVEAAMQYNDTFSENVYCFANHIKNNEGGTHLTGFRSALTKVINDYARKSNILKEKDENLSGEDLREGLTAVVSVKLDSSTLQFEGQTKAKLGNSNVRPAVETVVREAMEFFFEENPKDSAAIVGKNVLALRARIAAKAARDTVIRKTALEGGGVLPGKLADCSEKDPKKTELFIVEGDSAGGPAKDGRNRQFQAILPLFGKVLNTERARLDKIIDSEKFKTLIVAIGAGIGDHYTPERLRYNKLIIMADADVDGSHIATLYLTFFYRHMTELVQNGHIYLAVPPLYKATWGKEKKYLFDDREREEFLKTEPGKRAIVQRFKGLGEMNADELWDTTMNPVTRKLKLVEVEDAVKADEVFTMLMGDEVPPRKRFIQTHAKQANVDLV</sequence>
<dbReference type="PROSITE" id="PS50880">
    <property type="entry name" value="TOPRIM"/>
    <property type="match status" value="1"/>
</dbReference>
<evidence type="ECO:0000313" key="13">
    <source>
        <dbReference type="EMBL" id="OGC48318.1"/>
    </source>
</evidence>
<evidence type="ECO:0000256" key="9">
    <source>
        <dbReference type="ARBA" id="ARBA00023029"/>
    </source>
</evidence>
<dbReference type="Gene3D" id="3.40.50.670">
    <property type="match status" value="1"/>
</dbReference>